<dbReference type="Gene3D" id="1.10.10.60">
    <property type="entry name" value="Homeodomain-like"/>
    <property type="match status" value="1"/>
</dbReference>
<name>A0A9E7ZHU3_9HYPH</name>
<dbReference type="SUPFAM" id="SSF46689">
    <property type="entry name" value="Homeodomain-like"/>
    <property type="match status" value="1"/>
</dbReference>
<dbReference type="InterPro" id="IPR006119">
    <property type="entry name" value="Resolv_N"/>
</dbReference>
<dbReference type="Gene3D" id="3.40.50.1390">
    <property type="entry name" value="Resolvase, N-terminal catalytic domain"/>
    <property type="match status" value="1"/>
</dbReference>
<dbReference type="Pfam" id="PF02796">
    <property type="entry name" value="HTH_7"/>
    <property type="match status" value="1"/>
</dbReference>
<dbReference type="CDD" id="cd03768">
    <property type="entry name" value="SR_ResInv"/>
    <property type="match status" value="1"/>
</dbReference>
<dbReference type="InterPro" id="IPR006120">
    <property type="entry name" value="Resolvase_HTH_dom"/>
</dbReference>
<keyword evidence="3" id="KW-0230">DNA invertase</keyword>
<keyword evidence="2" id="KW-0229">DNA integration</keyword>
<dbReference type="AlphaFoldDB" id="A0A9E7ZHU3"/>
<reference evidence="7" key="1">
    <citation type="submission" date="2022-08" db="EMBL/GenBank/DDBJ databases">
        <title>Complete Genome Sequences of 2 Bosea sp. soil isolates.</title>
        <authorList>
            <person name="Alvarez Arevalo M."/>
            <person name="Sterndorff E.B."/>
            <person name="Faurdal D."/>
            <person name="Joergensen T.S."/>
            <person name="Weber T."/>
        </authorList>
    </citation>
    <scope>NUCLEOTIDE SEQUENCE</scope>
    <source>
        <strain evidence="7">NBC_00436</strain>
    </source>
</reference>
<protein>
    <submittedName>
        <fullName evidence="7">Recombinase family protein</fullName>
    </submittedName>
</protein>
<dbReference type="Pfam" id="PF00239">
    <property type="entry name" value="Resolvase"/>
    <property type="match status" value="1"/>
</dbReference>
<dbReference type="InterPro" id="IPR050639">
    <property type="entry name" value="SSR_resolvase"/>
</dbReference>
<dbReference type="PROSITE" id="PS51736">
    <property type="entry name" value="RECOMBINASES_3"/>
    <property type="match status" value="1"/>
</dbReference>
<dbReference type="FunFam" id="3.40.50.1390:FF:000001">
    <property type="entry name" value="DNA recombinase"/>
    <property type="match status" value="1"/>
</dbReference>
<dbReference type="CDD" id="cd00569">
    <property type="entry name" value="HTH_Hin_like"/>
    <property type="match status" value="1"/>
</dbReference>
<gene>
    <name evidence="7" type="ORF">NWE54_14975</name>
</gene>
<dbReference type="SUPFAM" id="SSF53041">
    <property type="entry name" value="Resolvase-like"/>
    <property type="match status" value="1"/>
</dbReference>
<feature type="domain" description="Resolvase/invertase-type recombinase catalytic" evidence="6">
    <location>
        <begin position="1"/>
        <end position="134"/>
    </location>
</feature>
<dbReference type="InterPro" id="IPR009057">
    <property type="entry name" value="Homeodomain-like_sf"/>
</dbReference>
<evidence type="ECO:0000256" key="5">
    <source>
        <dbReference type="ARBA" id="ARBA00023172"/>
    </source>
</evidence>
<organism evidence="7">
    <name type="scientific">Bosea sp. NBC_00436</name>
    <dbReference type="NCBI Taxonomy" id="2969620"/>
    <lineage>
        <taxon>Bacteria</taxon>
        <taxon>Pseudomonadati</taxon>
        <taxon>Pseudomonadota</taxon>
        <taxon>Alphaproteobacteria</taxon>
        <taxon>Hyphomicrobiales</taxon>
        <taxon>Boseaceae</taxon>
        <taxon>Bosea</taxon>
    </lineage>
</organism>
<sequence>MKLGYSRKSTFDQQHALQIDALKADGCERIFVETASGLKADRPELRQLLDHARPGDVIVVYSLSRLARSIRHLLDVAEDLRAREIGLKSITEGFDTTSPAGRFMFNVLGALGQMEVELLRERTQAGLRAARARGRVGGRPRALDTVKLTVAKTLLSEGTLTVAEIAEHVGVAPSTIYRALKGGRSALA</sequence>
<evidence type="ECO:0000256" key="2">
    <source>
        <dbReference type="ARBA" id="ARBA00022908"/>
    </source>
</evidence>
<evidence type="ECO:0000256" key="4">
    <source>
        <dbReference type="ARBA" id="ARBA00023125"/>
    </source>
</evidence>
<dbReference type="GO" id="GO:0003677">
    <property type="term" value="F:DNA binding"/>
    <property type="evidence" value="ECO:0007669"/>
    <property type="project" value="UniProtKB-KW"/>
</dbReference>
<dbReference type="PANTHER" id="PTHR30461">
    <property type="entry name" value="DNA-INVERTASE FROM LAMBDOID PROPHAGE"/>
    <property type="match status" value="1"/>
</dbReference>
<dbReference type="InterPro" id="IPR036162">
    <property type="entry name" value="Resolvase-like_N_sf"/>
</dbReference>
<dbReference type="PANTHER" id="PTHR30461:SF2">
    <property type="entry name" value="SERINE RECOMBINASE PINE-RELATED"/>
    <property type="match status" value="1"/>
</dbReference>
<evidence type="ECO:0000259" key="6">
    <source>
        <dbReference type="PROSITE" id="PS51736"/>
    </source>
</evidence>
<accession>A0A9E7ZHU3</accession>
<dbReference type="GO" id="GO:0015074">
    <property type="term" value="P:DNA integration"/>
    <property type="evidence" value="ECO:0007669"/>
    <property type="project" value="UniProtKB-KW"/>
</dbReference>
<keyword evidence="4" id="KW-0238">DNA-binding</keyword>
<evidence type="ECO:0000256" key="1">
    <source>
        <dbReference type="ARBA" id="ARBA00009913"/>
    </source>
</evidence>
<dbReference type="EMBL" id="CP102774">
    <property type="protein sequence ID" value="UZF85133.1"/>
    <property type="molecule type" value="Genomic_DNA"/>
</dbReference>
<keyword evidence="5" id="KW-0233">DNA recombination</keyword>
<proteinExistence type="inferred from homology"/>
<comment type="similarity">
    <text evidence="1">Belongs to the site-specific recombinase resolvase family.</text>
</comment>
<evidence type="ECO:0000313" key="7">
    <source>
        <dbReference type="EMBL" id="UZF85133.1"/>
    </source>
</evidence>
<dbReference type="SMART" id="SM00857">
    <property type="entry name" value="Resolvase"/>
    <property type="match status" value="1"/>
</dbReference>
<dbReference type="GO" id="GO:0000150">
    <property type="term" value="F:DNA strand exchange activity"/>
    <property type="evidence" value="ECO:0007669"/>
    <property type="project" value="UniProtKB-KW"/>
</dbReference>
<evidence type="ECO:0000256" key="3">
    <source>
        <dbReference type="ARBA" id="ARBA00023100"/>
    </source>
</evidence>